<feature type="transmembrane region" description="Helical" evidence="5">
    <location>
        <begin position="100"/>
        <end position="119"/>
    </location>
</feature>
<dbReference type="AlphaFoldDB" id="A0A1M2VLE8"/>
<gene>
    <name evidence="6" type="ORF">TRAPUB_737</name>
</gene>
<evidence type="ECO:0000313" key="6">
    <source>
        <dbReference type="EMBL" id="OJT08398.1"/>
    </source>
</evidence>
<dbReference type="GO" id="GO:0016020">
    <property type="term" value="C:membrane"/>
    <property type="evidence" value="ECO:0007669"/>
    <property type="project" value="UniProtKB-SubCell"/>
</dbReference>
<dbReference type="OMA" id="TIWLFIA"/>
<name>A0A1M2VLE8_TRAPU</name>
<evidence type="ECO:0000313" key="7">
    <source>
        <dbReference type="Proteomes" id="UP000184267"/>
    </source>
</evidence>
<evidence type="ECO:0008006" key="8">
    <source>
        <dbReference type="Google" id="ProtNLM"/>
    </source>
</evidence>
<dbReference type="PANTHER" id="PTHR42723:SF1">
    <property type="entry name" value="CHLOROPHYLL SYNTHASE, CHLOROPLASTIC"/>
    <property type="match status" value="1"/>
</dbReference>
<dbReference type="Gene3D" id="1.10.357.140">
    <property type="entry name" value="UbiA prenyltransferase"/>
    <property type="match status" value="1"/>
</dbReference>
<sequence length="203" mass="22350">MDPDEDAKNKSYRPIPAKRISVSQTRLLRWAIVPVCLHLSSLYSAQTLYASAVFAFLALLYNEFAAHRRHWIIRNVMNALALAAFEVGATLIAGADPTRLDGIALCSVLASTGIFATTIHAQDFQDVDGDRAIGRRTVPIVFGPAARWTVIVPLVLWSVGLSVLWGLSIAVSAVVTTLAVYVGVLYLRARTAHEYQVAYFWYN</sequence>
<feature type="transmembrane region" description="Helical" evidence="5">
    <location>
        <begin position="47"/>
        <end position="64"/>
    </location>
</feature>
<protein>
    <recommendedName>
        <fullName evidence="8">Digeranylgeranylglyceryl phosphate synthase</fullName>
    </recommendedName>
</protein>
<dbReference type="OrthoDB" id="434972at2759"/>
<dbReference type="PANTHER" id="PTHR42723">
    <property type="entry name" value="CHLOROPHYLL SYNTHASE"/>
    <property type="match status" value="1"/>
</dbReference>
<evidence type="ECO:0000256" key="4">
    <source>
        <dbReference type="ARBA" id="ARBA00023136"/>
    </source>
</evidence>
<dbReference type="InterPro" id="IPR050475">
    <property type="entry name" value="Prenyltransferase_related"/>
</dbReference>
<keyword evidence="3 5" id="KW-1133">Transmembrane helix</keyword>
<keyword evidence="2 5" id="KW-0812">Transmembrane</keyword>
<reference evidence="6 7" key="1">
    <citation type="submission" date="2016-10" db="EMBL/GenBank/DDBJ databases">
        <title>Genome sequence of the basidiomycete white-rot fungus Trametes pubescens.</title>
        <authorList>
            <person name="Makela M.R."/>
            <person name="Granchi Z."/>
            <person name="Peng M."/>
            <person name="De Vries R.P."/>
            <person name="Grigoriev I."/>
            <person name="Riley R."/>
            <person name="Hilden K."/>
        </authorList>
    </citation>
    <scope>NUCLEOTIDE SEQUENCE [LARGE SCALE GENOMIC DNA]</scope>
    <source>
        <strain evidence="6 7">FBCC735</strain>
    </source>
</reference>
<accession>A0A1M2VLE8</accession>
<dbReference type="STRING" id="154538.A0A1M2VLE8"/>
<dbReference type="InterPro" id="IPR000537">
    <property type="entry name" value="UbiA_prenyltransferase"/>
</dbReference>
<dbReference type="EMBL" id="MNAD01001045">
    <property type="protein sequence ID" value="OJT08398.1"/>
    <property type="molecule type" value="Genomic_DNA"/>
</dbReference>
<evidence type="ECO:0000256" key="2">
    <source>
        <dbReference type="ARBA" id="ARBA00022692"/>
    </source>
</evidence>
<feature type="transmembrane region" description="Helical" evidence="5">
    <location>
        <begin position="76"/>
        <end position="94"/>
    </location>
</feature>
<feature type="transmembrane region" description="Helical" evidence="5">
    <location>
        <begin position="165"/>
        <end position="187"/>
    </location>
</feature>
<proteinExistence type="predicted"/>
<dbReference type="GO" id="GO:0016765">
    <property type="term" value="F:transferase activity, transferring alkyl or aryl (other than methyl) groups"/>
    <property type="evidence" value="ECO:0007669"/>
    <property type="project" value="InterPro"/>
</dbReference>
<dbReference type="CDD" id="cd13965">
    <property type="entry name" value="PT_UbiA_3"/>
    <property type="match status" value="1"/>
</dbReference>
<evidence type="ECO:0000256" key="3">
    <source>
        <dbReference type="ARBA" id="ARBA00022989"/>
    </source>
</evidence>
<organism evidence="6 7">
    <name type="scientific">Trametes pubescens</name>
    <name type="common">White-rot fungus</name>
    <dbReference type="NCBI Taxonomy" id="154538"/>
    <lineage>
        <taxon>Eukaryota</taxon>
        <taxon>Fungi</taxon>
        <taxon>Dikarya</taxon>
        <taxon>Basidiomycota</taxon>
        <taxon>Agaricomycotina</taxon>
        <taxon>Agaricomycetes</taxon>
        <taxon>Polyporales</taxon>
        <taxon>Polyporaceae</taxon>
        <taxon>Trametes</taxon>
    </lineage>
</organism>
<comment type="caution">
    <text evidence="6">The sequence shown here is derived from an EMBL/GenBank/DDBJ whole genome shotgun (WGS) entry which is preliminary data.</text>
</comment>
<keyword evidence="7" id="KW-1185">Reference proteome</keyword>
<dbReference type="Pfam" id="PF01040">
    <property type="entry name" value="UbiA"/>
    <property type="match status" value="1"/>
</dbReference>
<dbReference type="InterPro" id="IPR044878">
    <property type="entry name" value="UbiA_sf"/>
</dbReference>
<evidence type="ECO:0000256" key="5">
    <source>
        <dbReference type="SAM" id="Phobius"/>
    </source>
</evidence>
<feature type="non-terminal residue" evidence="6">
    <location>
        <position position="203"/>
    </location>
</feature>
<dbReference type="Proteomes" id="UP000184267">
    <property type="component" value="Unassembled WGS sequence"/>
</dbReference>
<keyword evidence="4 5" id="KW-0472">Membrane</keyword>
<comment type="subcellular location">
    <subcellularLocation>
        <location evidence="1">Membrane</location>
        <topology evidence="1">Multi-pass membrane protein</topology>
    </subcellularLocation>
</comment>
<evidence type="ECO:0000256" key="1">
    <source>
        <dbReference type="ARBA" id="ARBA00004141"/>
    </source>
</evidence>
<feature type="transmembrane region" description="Helical" evidence="5">
    <location>
        <begin position="140"/>
        <end position="159"/>
    </location>
</feature>